<accession>A0AA92C0N7</accession>
<keyword evidence="4 6" id="KW-1133">Transmembrane helix</keyword>
<evidence type="ECO:0000256" key="4">
    <source>
        <dbReference type="ARBA" id="ARBA00022989"/>
    </source>
</evidence>
<dbReference type="GO" id="GO:0005886">
    <property type="term" value="C:plasma membrane"/>
    <property type="evidence" value="ECO:0007669"/>
    <property type="project" value="UniProtKB-SubCell"/>
</dbReference>
<name>A0AA92C0N7_RHIRH</name>
<feature type="transmembrane region" description="Helical" evidence="6">
    <location>
        <begin position="202"/>
        <end position="225"/>
    </location>
</feature>
<evidence type="ECO:0000256" key="5">
    <source>
        <dbReference type="ARBA" id="ARBA00023136"/>
    </source>
</evidence>
<keyword evidence="3 6" id="KW-0812">Transmembrane</keyword>
<dbReference type="RefSeq" id="WP_116494143.1">
    <property type="nucleotide sequence ID" value="NZ_QDFR01000008.1"/>
</dbReference>
<evidence type="ECO:0000256" key="1">
    <source>
        <dbReference type="ARBA" id="ARBA00004651"/>
    </source>
</evidence>
<feature type="transmembrane region" description="Helical" evidence="6">
    <location>
        <begin position="138"/>
        <end position="157"/>
    </location>
</feature>
<feature type="transmembrane region" description="Helical" evidence="6">
    <location>
        <begin position="31"/>
        <end position="50"/>
    </location>
</feature>
<dbReference type="InterPro" id="IPR022791">
    <property type="entry name" value="L-PG_synthase/AglD"/>
</dbReference>
<comment type="subcellular location">
    <subcellularLocation>
        <location evidence="1">Cell membrane</location>
        <topology evidence="1">Multi-pass membrane protein</topology>
    </subcellularLocation>
</comment>
<evidence type="ECO:0000313" key="7">
    <source>
        <dbReference type="EMBL" id="PVE51236.1"/>
    </source>
</evidence>
<proteinExistence type="predicted"/>
<evidence type="ECO:0000256" key="2">
    <source>
        <dbReference type="ARBA" id="ARBA00022475"/>
    </source>
</evidence>
<reference evidence="7 8" key="1">
    <citation type="submission" date="2018-04" db="EMBL/GenBank/DDBJ databases">
        <authorList>
            <person name="Hagen T."/>
        </authorList>
    </citation>
    <scope>NUCLEOTIDE SEQUENCE [LARGE SCALE GENOMIC DNA]</scope>
    <source>
        <strain evidence="7 8">TPD7009</strain>
    </source>
</reference>
<evidence type="ECO:0000256" key="3">
    <source>
        <dbReference type="ARBA" id="ARBA00022692"/>
    </source>
</evidence>
<evidence type="ECO:0000313" key="8">
    <source>
        <dbReference type="Proteomes" id="UP000244335"/>
    </source>
</evidence>
<keyword evidence="5 6" id="KW-0472">Membrane</keyword>
<dbReference type="Pfam" id="PF03706">
    <property type="entry name" value="LPG_synthase_TM"/>
    <property type="match status" value="1"/>
</dbReference>
<evidence type="ECO:0000256" key="6">
    <source>
        <dbReference type="SAM" id="Phobius"/>
    </source>
</evidence>
<gene>
    <name evidence="7" type="ORF">DC430_19035</name>
</gene>
<organism evidence="7 8">
    <name type="scientific">Rhizobium rhizogenes</name>
    <name type="common">Agrobacterium rhizogenes</name>
    <dbReference type="NCBI Taxonomy" id="359"/>
    <lineage>
        <taxon>Bacteria</taxon>
        <taxon>Pseudomonadati</taxon>
        <taxon>Pseudomonadota</taxon>
        <taxon>Alphaproteobacteria</taxon>
        <taxon>Hyphomicrobiales</taxon>
        <taxon>Rhizobiaceae</taxon>
        <taxon>Rhizobium/Agrobacterium group</taxon>
        <taxon>Rhizobium</taxon>
    </lineage>
</organism>
<comment type="caution">
    <text evidence="7">The sequence shown here is derived from an EMBL/GenBank/DDBJ whole genome shotgun (WGS) entry which is preliminary data.</text>
</comment>
<dbReference type="PANTHER" id="PTHR39087">
    <property type="entry name" value="UPF0104 MEMBRANE PROTEIN MJ1595"/>
    <property type="match status" value="1"/>
</dbReference>
<sequence>MTLGMVVVIVAYAAFIQWVWGWGTIMGLWSHAGWGTIALALLLLVATYLLRTWRIYDYFPRETKSRFATLFRVVQLHNILNIMLPFRSGETSFPLLMRREFGVNLLRGTSALLVMRLFDLHALLAAAGMGWALEEGSLWIWTGWLAFLLLPALGFVARDLAFGLVSRRSSTKLAKVIAELRAGLPVDGNAFLRAWGATLINWFVKIAVLAWVLMLMGEISLPAGFGGALGGELSSVLPVHAPGGVGTYPAGITAGAIGFGASAEEHALSVLGQAAVNLHLLVILSSLIGTALALFVPTRK</sequence>
<keyword evidence="2" id="KW-1003">Cell membrane</keyword>
<dbReference type="Proteomes" id="UP000244335">
    <property type="component" value="Unassembled WGS sequence"/>
</dbReference>
<feature type="transmembrane region" description="Helical" evidence="6">
    <location>
        <begin position="278"/>
        <end position="296"/>
    </location>
</feature>
<protein>
    <submittedName>
        <fullName evidence="7">Uncharacterized protein</fullName>
    </submittedName>
</protein>
<dbReference type="AlphaFoldDB" id="A0AA92C0N7"/>
<feature type="transmembrane region" description="Helical" evidence="6">
    <location>
        <begin position="105"/>
        <end position="132"/>
    </location>
</feature>
<dbReference type="EMBL" id="QDFR01000008">
    <property type="protein sequence ID" value="PVE51236.1"/>
    <property type="molecule type" value="Genomic_DNA"/>
</dbReference>
<dbReference type="PANTHER" id="PTHR39087:SF2">
    <property type="entry name" value="UPF0104 MEMBRANE PROTEIN MJ1595"/>
    <property type="match status" value="1"/>
</dbReference>